<proteinExistence type="predicted"/>
<accession>A0A6B0UHD8</accession>
<dbReference type="EMBL" id="GIFC01006742">
    <property type="protein sequence ID" value="MXU88825.1"/>
    <property type="molecule type" value="Transcribed_RNA"/>
</dbReference>
<organism evidence="1">
    <name type="scientific">Ixodes ricinus</name>
    <name type="common">Common tick</name>
    <name type="synonym">Acarus ricinus</name>
    <dbReference type="NCBI Taxonomy" id="34613"/>
    <lineage>
        <taxon>Eukaryota</taxon>
        <taxon>Metazoa</taxon>
        <taxon>Ecdysozoa</taxon>
        <taxon>Arthropoda</taxon>
        <taxon>Chelicerata</taxon>
        <taxon>Arachnida</taxon>
        <taxon>Acari</taxon>
        <taxon>Parasitiformes</taxon>
        <taxon>Ixodida</taxon>
        <taxon>Ixodoidea</taxon>
        <taxon>Ixodidae</taxon>
        <taxon>Ixodinae</taxon>
        <taxon>Ixodes</taxon>
    </lineage>
</organism>
<sequence>MSYASSAAPCTVCTILFVSSRQAMAVEVVKEFAPRWRPRTIRPSLRYCSTGSQTRSRIPLNSCTKECMGPTPPRTLGSWFFLMSLSHSLSTNASSLSIPNNPCL</sequence>
<name>A0A6B0UHD8_IXORI</name>
<protein>
    <submittedName>
        <fullName evidence="1">Putative secreted protein</fullName>
    </submittedName>
</protein>
<reference evidence="1" key="1">
    <citation type="submission" date="2019-12" db="EMBL/GenBank/DDBJ databases">
        <title>An insight into the sialome of adult female Ixodes ricinus ticks feeding for 6 days.</title>
        <authorList>
            <person name="Perner J."/>
            <person name="Ribeiro J.M.C."/>
        </authorList>
    </citation>
    <scope>NUCLEOTIDE SEQUENCE</scope>
    <source>
        <strain evidence="1">Semi-engorged</strain>
        <tissue evidence="1">Salivary glands</tissue>
    </source>
</reference>
<dbReference type="AlphaFoldDB" id="A0A6B0UHD8"/>
<evidence type="ECO:0000313" key="1">
    <source>
        <dbReference type="EMBL" id="MXU88825.1"/>
    </source>
</evidence>